<gene>
    <name evidence="1" type="ORF">GEV01_29440</name>
</gene>
<protein>
    <recommendedName>
        <fullName evidence="3">OfxX fusion product</fullName>
    </recommendedName>
</protein>
<dbReference type="Proteomes" id="UP000444318">
    <property type="component" value="Unassembled WGS sequence"/>
</dbReference>
<reference evidence="1 2" key="1">
    <citation type="submission" date="2019-10" db="EMBL/GenBank/DDBJ databases">
        <title>Two novel species isolated from a subtropical stream in China.</title>
        <authorList>
            <person name="Lu H."/>
        </authorList>
    </citation>
    <scope>NUCLEOTIDE SEQUENCE [LARGE SCALE GENOMIC DNA]</scope>
    <source>
        <strain evidence="1 2">FT103W</strain>
    </source>
</reference>
<dbReference type="RefSeq" id="WP_152809803.1">
    <property type="nucleotide sequence ID" value="NZ_WHUF01000012.1"/>
</dbReference>
<name>A0A843SN86_9BURK</name>
<evidence type="ECO:0000313" key="1">
    <source>
        <dbReference type="EMBL" id="MQA23653.1"/>
    </source>
</evidence>
<evidence type="ECO:0000313" key="2">
    <source>
        <dbReference type="Proteomes" id="UP000444318"/>
    </source>
</evidence>
<dbReference type="EMBL" id="WHUF01000012">
    <property type="protein sequence ID" value="MQA23653.1"/>
    <property type="molecule type" value="Genomic_DNA"/>
</dbReference>
<dbReference type="AlphaFoldDB" id="A0A843SN86"/>
<sequence length="255" mass="28693">MDIKINGLLTADRLREVLALVEAGPGITCYFHGRLQLRAAAASPAGAPRIDSLLIQDRAEEFQPEGDLEIEEDHWDGPLPTYIGGVVDNSPEELERRRLLEEGRQKRELRLTEASALKQRLDREHMMNKELFGRLRLRYGQPFIGAINAEIAAVWREVKPVFSHNCKDGKAGQLRPMPQLELRGDTVSFHGFNLAGTTTRIATPVSMPDNMEGARPHWKYKEWGEYAVPRIRAVINEYAEKAQLVKVGVKAESSS</sequence>
<evidence type="ECO:0008006" key="3">
    <source>
        <dbReference type="Google" id="ProtNLM"/>
    </source>
</evidence>
<proteinExistence type="predicted"/>
<accession>A0A843SN86</accession>
<keyword evidence="2" id="KW-1185">Reference proteome</keyword>
<comment type="caution">
    <text evidence="1">The sequence shown here is derived from an EMBL/GenBank/DDBJ whole genome shotgun (WGS) entry which is preliminary data.</text>
</comment>
<organism evidence="1 2">
    <name type="scientific">Rugamonas rivuli</name>
    <dbReference type="NCBI Taxonomy" id="2743358"/>
    <lineage>
        <taxon>Bacteria</taxon>
        <taxon>Pseudomonadati</taxon>
        <taxon>Pseudomonadota</taxon>
        <taxon>Betaproteobacteria</taxon>
        <taxon>Burkholderiales</taxon>
        <taxon>Oxalobacteraceae</taxon>
        <taxon>Telluria group</taxon>
        <taxon>Rugamonas</taxon>
    </lineage>
</organism>